<dbReference type="KEGG" id="aez:C3E78_02450"/>
<name>A0A2S0WIM0_9ACTN</name>
<dbReference type="SMART" id="SM00387">
    <property type="entry name" value="HATPase_c"/>
    <property type="match status" value="1"/>
</dbReference>
<keyword evidence="4" id="KW-0597">Phosphoprotein</keyword>
<dbReference type="GO" id="GO:0030295">
    <property type="term" value="F:protein kinase activator activity"/>
    <property type="evidence" value="ECO:0007669"/>
    <property type="project" value="TreeGrafter"/>
</dbReference>
<dbReference type="SUPFAM" id="SSF47384">
    <property type="entry name" value="Homodimeric domain of signal transducing histidine kinase"/>
    <property type="match status" value="1"/>
</dbReference>
<evidence type="ECO:0000256" key="2">
    <source>
        <dbReference type="ARBA" id="ARBA00004236"/>
    </source>
</evidence>
<evidence type="ECO:0000313" key="10">
    <source>
        <dbReference type="Proteomes" id="UP000244384"/>
    </source>
</evidence>
<comment type="catalytic activity">
    <reaction evidence="1">
        <text>ATP + protein L-histidine = ADP + protein N-phospho-L-histidine.</text>
        <dbReference type="EC" id="2.7.13.3"/>
    </reaction>
</comment>
<evidence type="ECO:0000313" key="9">
    <source>
        <dbReference type="EMBL" id="AWB91173.1"/>
    </source>
</evidence>
<dbReference type="CDD" id="cd00082">
    <property type="entry name" value="HisKA"/>
    <property type="match status" value="1"/>
</dbReference>
<dbReference type="GO" id="GO:0000156">
    <property type="term" value="F:phosphorelay response regulator activity"/>
    <property type="evidence" value="ECO:0007669"/>
    <property type="project" value="TreeGrafter"/>
</dbReference>
<dbReference type="InterPro" id="IPR003018">
    <property type="entry name" value="GAF"/>
</dbReference>
<keyword evidence="10" id="KW-1185">Reference proteome</keyword>
<dbReference type="GO" id="GO:0000155">
    <property type="term" value="F:phosphorelay sensor kinase activity"/>
    <property type="evidence" value="ECO:0007669"/>
    <property type="project" value="InterPro"/>
</dbReference>
<dbReference type="InterPro" id="IPR005467">
    <property type="entry name" value="His_kinase_dom"/>
</dbReference>
<dbReference type="Gene3D" id="3.30.565.10">
    <property type="entry name" value="Histidine kinase-like ATPase, C-terminal domain"/>
    <property type="match status" value="1"/>
</dbReference>
<proteinExistence type="predicted"/>
<evidence type="ECO:0000256" key="4">
    <source>
        <dbReference type="ARBA" id="ARBA00022553"/>
    </source>
</evidence>
<evidence type="ECO:0000256" key="8">
    <source>
        <dbReference type="ARBA" id="ARBA00039401"/>
    </source>
</evidence>
<reference evidence="10" key="1">
    <citation type="submission" date="2018-01" db="EMBL/GenBank/DDBJ databases">
        <authorList>
            <person name="Li J."/>
        </authorList>
    </citation>
    <scope>NUCLEOTIDE SEQUENCE [LARGE SCALE GENOMIC DNA]</scope>
    <source>
        <strain evidence="10">592</strain>
    </source>
</reference>
<dbReference type="InterPro" id="IPR003594">
    <property type="entry name" value="HATPase_dom"/>
</dbReference>
<dbReference type="SMART" id="SM00388">
    <property type="entry name" value="HisKA"/>
    <property type="match status" value="1"/>
</dbReference>
<protein>
    <recommendedName>
        <fullName evidence="8">Sensor-like histidine kinase SenX3</fullName>
        <ecNumber evidence="3">2.7.13.3</ecNumber>
    </recommendedName>
</protein>
<accession>A0A5F2EU94</accession>
<accession>A0A2S0WIM0</accession>
<dbReference type="InterPro" id="IPR029016">
    <property type="entry name" value="GAF-like_dom_sf"/>
</dbReference>
<dbReference type="GO" id="GO:0005886">
    <property type="term" value="C:plasma membrane"/>
    <property type="evidence" value="ECO:0007669"/>
    <property type="project" value="UniProtKB-SubCell"/>
</dbReference>
<dbReference type="PRINTS" id="PR00344">
    <property type="entry name" value="BCTRLSENSOR"/>
</dbReference>
<dbReference type="Pfam" id="PF00512">
    <property type="entry name" value="HisKA"/>
    <property type="match status" value="1"/>
</dbReference>
<keyword evidence="5" id="KW-0808">Transferase</keyword>
<organism evidence="9 10">
    <name type="scientific">Aeromicrobium chenweiae</name>
    <dbReference type="NCBI Taxonomy" id="2079793"/>
    <lineage>
        <taxon>Bacteria</taxon>
        <taxon>Bacillati</taxon>
        <taxon>Actinomycetota</taxon>
        <taxon>Actinomycetes</taxon>
        <taxon>Propionibacteriales</taxon>
        <taxon>Nocardioidaceae</taxon>
        <taxon>Aeromicrobium</taxon>
    </lineage>
</organism>
<gene>
    <name evidence="9" type="ORF">C3E78_02450</name>
</gene>
<dbReference type="InterPro" id="IPR004358">
    <property type="entry name" value="Sig_transdc_His_kin-like_C"/>
</dbReference>
<dbReference type="PANTHER" id="PTHR42878:SF15">
    <property type="entry name" value="BACTERIOPHYTOCHROME"/>
    <property type="match status" value="1"/>
</dbReference>
<comment type="subcellular location">
    <subcellularLocation>
        <location evidence="2">Cell membrane</location>
    </subcellularLocation>
</comment>
<dbReference type="Gene3D" id="3.30.450.40">
    <property type="match status" value="1"/>
</dbReference>
<dbReference type="InterPro" id="IPR036890">
    <property type="entry name" value="HATPase_C_sf"/>
</dbReference>
<dbReference type="EC" id="2.7.13.3" evidence="3"/>
<dbReference type="PROSITE" id="PS50109">
    <property type="entry name" value="HIS_KIN"/>
    <property type="match status" value="1"/>
</dbReference>
<dbReference type="EMBL" id="CP026952">
    <property type="protein sequence ID" value="AWB91173.1"/>
    <property type="molecule type" value="Genomic_DNA"/>
</dbReference>
<dbReference type="InterPro" id="IPR003661">
    <property type="entry name" value="HisK_dim/P_dom"/>
</dbReference>
<keyword evidence="6 9" id="KW-0418">Kinase</keyword>
<dbReference type="SUPFAM" id="SSF55781">
    <property type="entry name" value="GAF domain-like"/>
    <property type="match status" value="1"/>
</dbReference>
<evidence type="ECO:0000256" key="7">
    <source>
        <dbReference type="ARBA" id="ARBA00023012"/>
    </source>
</evidence>
<dbReference type="SMART" id="SM00065">
    <property type="entry name" value="GAF"/>
    <property type="match status" value="1"/>
</dbReference>
<dbReference type="Pfam" id="PF02518">
    <property type="entry name" value="HATPase_c"/>
    <property type="match status" value="1"/>
</dbReference>
<evidence type="ECO:0000256" key="6">
    <source>
        <dbReference type="ARBA" id="ARBA00022777"/>
    </source>
</evidence>
<evidence type="ECO:0000256" key="5">
    <source>
        <dbReference type="ARBA" id="ARBA00022679"/>
    </source>
</evidence>
<dbReference type="AlphaFoldDB" id="A0A2S0WIM0"/>
<keyword evidence="7" id="KW-0902">Two-component regulatory system</keyword>
<dbReference type="SUPFAM" id="SSF55874">
    <property type="entry name" value="ATPase domain of HSP90 chaperone/DNA topoisomerase II/histidine kinase"/>
    <property type="match status" value="1"/>
</dbReference>
<dbReference type="PANTHER" id="PTHR42878">
    <property type="entry name" value="TWO-COMPONENT HISTIDINE KINASE"/>
    <property type="match status" value="1"/>
</dbReference>
<evidence type="ECO:0000256" key="3">
    <source>
        <dbReference type="ARBA" id="ARBA00012438"/>
    </source>
</evidence>
<dbReference type="Gene3D" id="1.10.287.130">
    <property type="match status" value="1"/>
</dbReference>
<dbReference type="InterPro" id="IPR036097">
    <property type="entry name" value="HisK_dim/P_sf"/>
</dbReference>
<dbReference type="Proteomes" id="UP000244384">
    <property type="component" value="Chromosome"/>
</dbReference>
<sequence>MGTLLPTYEALIERYGVLDRPAGRDLQSLVGLIAQICGVPHAAINIMSSTQQHQVVAHGFEASVCAREDSMCAVLMDETRPVVVSDATVDPRFSANPFVSGELGTIRFYASAPITTAEGVAIGRLCVFDDTPRDLTALQRQALKVMASQVTDLLELRYRSQALEDSLRDLTTVRDKLRRSNEHLTQFAGQVSHDLRTPLTAILVNAELLAGEPVVQGDPHASEMVTGINEAGRRMDAMIAEMLDFAREGGRLRLVDTDLSAVVHSVLGDIDPLIRQSEADVQVGHLPRVLGDADLLYSVVLNLLTNAIKFARPNERSVVAITADRVQHHWRVRVTDNGIGVSQERRQAMFELFAREDGTASGHGIGLATAKRIVEAHGGTIGMESATGGGTSVWFDLPG</sequence>
<dbReference type="InterPro" id="IPR050351">
    <property type="entry name" value="BphY/WalK/GraS-like"/>
</dbReference>
<evidence type="ECO:0000256" key="1">
    <source>
        <dbReference type="ARBA" id="ARBA00000085"/>
    </source>
</evidence>
<dbReference type="GO" id="GO:0007234">
    <property type="term" value="P:osmosensory signaling via phosphorelay pathway"/>
    <property type="evidence" value="ECO:0007669"/>
    <property type="project" value="TreeGrafter"/>
</dbReference>